<organism evidence="2">
    <name type="scientific">marine sediment metagenome</name>
    <dbReference type="NCBI Taxonomy" id="412755"/>
    <lineage>
        <taxon>unclassified sequences</taxon>
        <taxon>metagenomes</taxon>
        <taxon>ecological metagenomes</taxon>
    </lineage>
</organism>
<name>A0A0F9Q2S7_9ZZZZ</name>
<gene>
    <name evidence="2" type="ORF">LCGC14_1145060</name>
</gene>
<dbReference type="AlphaFoldDB" id="A0A0F9Q2S7"/>
<accession>A0A0F9Q2S7</accession>
<feature type="transmembrane region" description="Helical" evidence="1">
    <location>
        <begin position="93"/>
        <end position="115"/>
    </location>
</feature>
<evidence type="ECO:0000256" key="1">
    <source>
        <dbReference type="SAM" id="Phobius"/>
    </source>
</evidence>
<reference evidence="2" key="1">
    <citation type="journal article" date="2015" name="Nature">
        <title>Complex archaea that bridge the gap between prokaryotes and eukaryotes.</title>
        <authorList>
            <person name="Spang A."/>
            <person name="Saw J.H."/>
            <person name="Jorgensen S.L."/>
            <person name="Zaremba-Niedzwiedzka K."/>
            <person name="Martijn J."/>
            <person name="Lind A.E."/>
            <person name="van Eijk R."/>
            <person name="Schleper C."/>
            <person name="Guy L."/>
            <person name="Ettema T.J."/>
        </authorList>
    </citation>
    <scope>NUCLEOTIDE SEQUENCE</scope>
</reference>
<keyword evidence="1" id="KW-1133">Transmembrane helix</keyword>
<keyword evidence="1" id="KW-0812">Transmembrane</keyword>
<evidence type="ECO:0008006" key="3">
    <source>
        <dbReference type="Google" id="ProtNLM"/>
    </source>
</evidence>
<feature type="transmembrane region" description="Helical" evidence="1">
    <location>
        <begin position="59"/>
        <end position="81"/>
    </location>
</feature>
<dbReference type="EMBL" id="LAZR01005464">
    <property type="protein sequence ID" value="KKM99722.1"/>
    <property type="molecule type" value="Genomic_DNA"/>
</dbReference>
<sequence>MSKFKKTRSEHLPSISELDIQLEKIIQFSGWIFLFALMGFMGAWILFDNILNIIKFELSAMTFSIIIFTGINAAISFGLATKIKNNREKKKEFFLDWLLGEFLICMFTIFSVAIYQW</sequence>
<proteinExistence type="predicted"/>
<protein>
    <recommendedName>
        <fullName evidence="3">Heme-copper oxidase subunit III family profile domain-containing protein</fullName>
    </recommendedName>
</protein>
<feature type="transmembrane region" description="Helical" evidence="1">
    <location>
        <begin position="28"/>
        <end position="47"/>
    </location>
</feature>
<evidence type="ECO:0000313" key="2">
    <source>
        <dbReference type="EMBL" id="KKM99722.1"/>
    </source>
</evidence>
<keyword evidence="1" id="KW-0472">Membrane</keyword>
<comment type="caution">
    <text evidence="2">The sequence shown here is derived from an EMBL/GenBank/DDBJ whole genome shotgun (WGS) entry which is preliminary data.</text>
</comment>